<sequence>MPRRYSSSRMRSSAEWSRLLSPAPYVAIGTDHTSARVFMSDVAVFHGRVES</sequence>
<dbReference type="EMBL" id="JADBEB010000001">
    <property type="protein sequence ID" value="MBE1489275.1"/>
    <property type="molecule type" value="Genomic_DNA"/>
</dbReference>
<reference evidence="1" key="1">
    <citation type="submission" date="2020-10" db="EMBL/GenBank/DDBJ databases">
        <title>Sequencing the genomes of 1000 actinobacteria strains.</title>
        <authorList>
            <person name="Klenk H.-P."/>
        </authorList>
    </citation>
    <scope>NUCLEOTIDE SEQUENCE</scope>
    <source>
        <strain evidence="1">DSM 46832</strain>
    </source>
</reference>
<evidence type="ECO:0000313" key="2">
    <source>
        <dbReference type="Proteomes" id="UP000649753"/>
    </source>
</evidence>
<accession>A0A927M984</accession>
<comment type="caution">
    <text evidence="1">The sequence shown here is derived from an EMBL/GenBank/DDBJ whole genome shotgun (WGS) entry which is preliminary data.</text>
</comment>
<organism evidence="1 2">
    <name type="scientific">Plantactinospora soyae</name>
    <dbReference type="NCBI Taxonomy" id="1544732"/>
    <lineage>
        <taxon>Bacteria</taxon>
        <taxon>Bacillati</taxon>
        <taxon>Actinomycetota</taxon>
        <taxon>Actinomycetes</taxon>
        <taxon>Micromonosporales</taxon>
        <taxon>Micromonosporaceae</taxon>
        <taxon>Plantactinospora</taxon>
    </lineage>
</organism>
<keyword evidence="2" id="KW-1185">Reference proteome</keyword>
<dbReference type="Proteomes" id="UP000649753">
    <property type="component" value="Unassembled WGS sequence"/>
</dbReference>
<proteinExistence type="predicted"/>
<dbReference type="RefSeq" id="WP_192768771.1">
    <property type="nucleotide sequence ID" value="NZ_JADBEB010000001.1"/>
</dbReference>
<protein>
    <submittedName>
        <fullName evidence="1">Uncharacterized protein</fullName>
    </submittedName>
</protein>
<gene>
    <name evidence="1" type="ORF">H4W31_004913</name>
</gene>
<name>A0A927M984_9ACTN</name>
<evidence type="ECO:0000313" key="1">
    <source>
        <dbReference type="EMBL" id="MBE1489275.1"/>
    </source>
</evidence>
<dbReference type="AlphaFoldDB" id="A0A927M984"/>